<protein>
    <submittedName>
        <fullName evidence="1">Uncharacterized protein</fullName>
    </submittedName>
</protein>
<sequence length="84" mass="9206">MFNVLKDIGELAIGKTYTRCSLTMNTLKGEALYILLTVASSNRSQKRGKSPKKSGPIRSPFFLGLSLRLESALNQSQSQARISS</sequence>
<evidence type="ECO:0000313" key="2">
    <source>
        <dbReference type="Proteomes" id="UP000182692"/>
    </source>
</evidence>
<dbReference type="Proteomes" id="UP000182692">
    <property type="component" value="Unassembled WGS sequence"/>
</dbReference>
<organism evidence="1 2">
    <name type="scientific">Enterovibrio norvegicus DSM 15893</name>
    <dbReference type="NCBI Taxonomy" id="1121869"/>
    <lineage>
        <taxon>Bacteria</taxon>
        <taxon>Pseudomonadati</taxon>
        <taxon>Pseudomonadota</taxon>
        <taxon>Gammaproteobacteria</taxon>
        <taxon>Vibrionales</taxon>
        <taxon>Vibrionaceae</taxon>
        <taxon>Enterovibrio</taxon>
    </lineage>
</organism>
<reference evidence="1 2" key="1">
    <citation type="submission" date="2016-10" db="EMBL/GenBank/DDBJ databases">
        <authorList>
            <person name="de Groot N.N."/>
        </authorList>
    </citation>
    <scope>NUCLEOTIDE SEQUENCE [LARGE SCALE GENOMIC DNA]</scope>
    <source>
        <strain evidence="1 2">DSM 15893</strain>
    </source>
</reference>
<accession>A0A1I5WT04</accession>
<gene>
    <name evidence="1" type="ORF">SAMN03084138_04417</name>
</gene>
<evidence type="ECO:0000313" key="1">
    <source>
        <dbReference type="EMBL" id="SFQ22576.1"/>
    </source>
</evidence>
<dbReference type="AlphaFoldDB" id="A0A1I5WT04"/>
<name>A0A1I5WT04_9GAMM</name>
<dbReference type="EMBL" id="FOWR01000052">
    <property type="protein sequence ID" value="SFQ22576.1"/>
    <property type="molecule type" value="Genomic_DNA"/>
</dbReference>
<proteinExistence type="predicted"/>